<dbReference type="InterPro" id="IPR004331">
    <property type="entry name" value="SPX_dom"/>
</dbReference>
<evidence type="ECO:0000259" key="8">
    <source>
        <dbReference type="PROSITE" id="PS51382"/>
    </source>
</evidence>
<evidence type="ECO:0000256" key="4">
    <source>
        <dbReference type="ARBA" id="ARBA00022989"/>
    </source>
</evidence>
<gene>
    <name evidence="9" type="ORF">OEA41_009167</name>
</gene>
<dbReference type="Pfam" id="PF09359">
    <property type="entry name" value="VTC"/>
    <property type="match status" value="1"/>
</dbReference>
<dbReference type="PANTHER" id="PTHR46140:SF2">
    <property type="entry name" value="VACUOLAR TRANSPORTER CHAPERONE 3 COMPLEX SUBUNIT 3-RELATED"/>
    <property type="match status" value="1"/>
</dbReference>
<dbReference type="GO" id="GO:0000329">
    <property type="term" value="C:fungal-type vacuole membrane"/>
    <property type="evidence" value="ECO:0007669"/>
    <property type="project" value="TreeGrafter"/>
</dbReference>
<evidence type="ECO:0000313" key="9">
    <source>
        <dbReference type="EMBL" id="KAK3169783.1"/>
    </source>
</evidence>
<name>A0AAE0DJY8_9LECA</name>
<keyword evidence="4 7" id="KW-1133">Transmembrane helix</keyword>
<sequence length="769" mass="88108">MRFGKTLKNSIYEPWKSNYIDYGKLKRLLREDGPQDEEKEWTEDDEGKFVEELVNVQIEKVNAFQVETYKSLRERTSDCELRLENFAESEKKDKEASKEGEKEDEKSQKSLQEVLKELDGITKEINELEKYSRINYTGFLKAAKKHDRKRGSNYKVRPLLQVRLAALPFNSEDYSPLLYRLSTMYSFVRQRLDGESERTKSMTESKSGKETYTSHKFWVHPENLLEVKTYILRRLPVLVYNPQTSKVVESGQSDPTITSLYFDNPQFALYNRKIERNSDASSLRLRWSGQLDEKPEIFFEKKIIKESGDSEETRFPIKEKYIQPFITGDYKMEKSIEKLRDREGTEGNGVASLKNSVDEIQSFVKDIGLQPVLRANYTRAAFQIPGDDKVRISIDTDVAFIREDSLDQDRPCRDPADWHREDIDRLGIKFPFSEIRQGEISRFLHALLEIKVKDGSSKRTNEWIKDLMSSHLLKEAPRFSKFVHGVASLFEDYVNSFPFWLSDLETDIRKDPETAFQEEQEKKAKQAEDELAMGSFLGKSASSYKAAVGSPAGKAATDFGKRRSDTGTNDVAEEADSDEDADHATQSTPGMLSGLLSLSPFSNTKYARAHRQGPVQLPPGVRHPGKLIKDMDPVRVEPKVWLANQRTFIKWQHISVLLATLSLGLLNAAGEFNNVARGLAVVYTVIALFAGAWGWWMYIVRSRMIQERSGKDFDNMVGPVIVCIGLVVALCMNFGFKYHTFLQEVHRPGNSSETLDFAHVHGLNHQDLR</sequence>
<dbReference type="InterPro" id="IPR018966">
    <property type="entry name" value="VTC_domain"/>
</dbReference>
<evidence type="ECO:0000313" key="10">
    <source>
        <dbReference type="Proteomes" id="UP001276659"/>
    </source>
</evidence>
<comment type="subcellular location">
    <subcellularLocation>
        <location evidence="1">Vacuole membrane</location>
        <topology evidence="1">Multi-pass membrane protein</topology>
    </subcellularLocation>
</comment>
<dbReference type="GO" id="GO:0006799">
    <property type="term" value="P:polyphosphate biosynthetic process"/>
    <property type="evidence" value="ECO:0007669"/>
    <property type="project" value="UniProtKB-ARBA"/>
</dbReference>
<dbReference type="EMBL" id="JASNWA010000009">
    <property type="protein sequence ID" value="KAK3169783.1"/>
    <property type="molecule type" value="Genomic_DNA"/>
</dbReference>
<dbReference type="InterPro" id="IPR042267">
    <property type="entry name" value="VTC_sf"/>
</dbReference>
<feature type="compositionally biased region" description="Acidic residues" evidence="6">
    <location>
        <begin position="571"/>
        <end position="581"/>
    </location>
</feature>
<dbReference type="GO" id="GO:0033254">
    <property type="term" value="C:vacuolar transporter chaperone complex"/>
    <property type="evidence" value="ECO:0007669"/>
    <property type="project" value="TreeGrafter"/>
</dbReference>
<feature type="transmembrane region" description="Helical" evidence="7">
    <location>
        <begin position="678"/>
        <end position="696"/>
    </location>
</feature>
<dbReference type="PANTHER" id="PTHR46140">
    <property type="entry name" value="VACUOLAR TRANSPORTER CHAPERONE 1-RELATED"/>
    <property type="match status" value="1"/>
</dbReference>
<organism evidence="9 10">
    <name type="scientific">Lepraria neglecta</name>
    <dbReference type="NCBI Taxonomy" id="209136"/>
    <lineage>
        <taxon>Eukaryota</taxon>
        <taxon>Fungi</taxon>
        <taxon>Dikarya</taxon>
        <taxon>Ascomycota</taxon>
        <taxon>Pezizomycotina</taxon>
        <taxon>Lecanoromycetes</taxon>
        <taxon>OSLEUM clade</taxon>
        <taxon>Lecanoromycetidae</taxon>
        <taxon>Lecanorales</taxon>
        <taxon>Lecanorineae</taxon>
        <taxon>Stereocaulaceae</taxon>
        <taxon>Lepraria</taxon>
    </lineage>
</organism>
<feature type="transmembrane region" description="Helical" evidence="7">
    <location>
        <begin position="648"/>
        <end position="666"/>
    </location>
</feature>
<keyword evidence="3 7" id="KW-0812">Transmembrane</keyword>
<keyword evidence="2" id="KW-0926">Vacuole</keyword>
<dbReference type="CDD" id="cd14480">
    <property type="entry name" value="SPX_VTC2_like"/>
    <property type="match status" value="1"/>
</dbReference>
<keyword evidence="10" id="KW-1185">Reference proteome</keyword>
<reference evidence="9" key="1">
    <citation type="submission" date="2022-11" db="EMBL/GenBank/DDBJ databases">
        <title>Chromosomal genome sequence assembly and mating type (MAT) locus characterization of the leprose asexual lichenized fungus Lepraria neglecta (Nyl.) Erichsen.</title>
        <authorList>
            <person name="Allen J.L."/>
            <person name="Pfeffer B."/>
        </authorList>
    </citation>
    <scope>NUCLEOTIDE SEQUENCE</scope>
    <source>
        <strain evidence="9">Allen 5258</strain>
    </source>
</reference>
<accession>A0AAE0DJY8</accession>
<feature type="region of interest" description="Disordered" evidence="6">
    <location>
        <begin position="552"/>
        <end position="589"/>
    </location>
</feature>
<dbReference type="AlphaFoldDB" id="A0AAE0DJY8"/>
<feature type="region of interest" description="Disordered" evidence="6">
    <location>
        <begin position="90"/>
        <end position="110"/>
    </location>
</feature>
<feature type="domain" description="SPX" evidence="8">
    <location>
        <begin position="1"/>
        <end position="160"/>
    </location>
</feature>
<comment type="caution">
    <text evidence="9">The sequence shown here is derived from an EMBL/GenBank/DDBJ whole genome shotgun (WGS) entry which is preliminary data.</text>
</comment>
<dbReference type="PROSITE" id="PS51382">
    <property type="entry name" value="SPX"/>
    <property type="match status" value="1"/>
</dbReference>
<dbReference type="Gene3D" id="3.20.100.30">
    <property type="entry name" value="VTC, catalytic tunnel domain"/>
    <property type="match status" value="1"/>
</dbReference>
<dbReference type="FunFam" id="3.20.100.30:FF:000002">
    <property type="entry name" value="Vacuolar transporter chaperone"/>
    <property type="match status" value="1"/>
</dbReference>
<dbReference type="InterPro" id="IPR003807">
    <property type="entry name" value="DUF202"/>
</dbReference>
<dbReference type="Proteomes" id="UP001276659">
    <property type="component" value="Unassembled WGS sequence"/>
</dbReference>
<evidence type="ECO:0000256" key="2">
    <source>
        <dbReference type="ARBA" id="ARBA00022554"/>
    </source>
</evidence>
<proteinExistence type="predicted"/>
<dbReference type="Pfam" id="PF02656">
    <property type="entry name" value="DUF202"/>
    <property type="match status" value="1"/>
</dbReference>
<feature type="transmembrane region" description="Helical" evidence="7">
    <location>
        <begin position="716"/>
        <end position="736"/>
    </location>
</feature>
<evidence type="ECO:0000256" key="3">
    <source>
        <dbReference type="ARBA" id="ARBA00022692"/>
    </source>
</evidence>
<keyword evidence="5 7" id="KW-0472">Membrane</keyword>
<evidence type="ECO:0000256" key="7">
    <source>
        <dbReference type="SAM" id="Phobius"/>
    </source>
</evidence>
<evidence type="ECO:0000256" key="1">
    <source>
        <dbReference type="ARBA" id="ARBA00004128"/>
    </source>
</evidence>
<evidence type="ECO:0000256" key="5">
    <source>
        <dbReference type="ARBA" id="ARBA00023136"/>
    </source>
</evidence>
<evidence type="ECO:0000256" key="6">
    <source>
        <dbReference type="SAM" id="MobiDB-lite"/>
    </source>
</evidence>
<protein>
    <recommendedName>
        <fullName evidence="8">SPX domain-containing protein</fullName>
    </recommendedName>
</protein>
<dbReference type="InterPro" id="IPR051572">
    <property type="entry name" value="VTC_Complex_Subunit"/>
</dbReference>